<keyword evidence="1" id="KW-1133">Transmembrane helix</keyword>
<dbReference type="EMBL" id="CP049887">
    <property type="protein sequence ID" value="QIL48090.1"/>
    <property type="molecule type" value="Genomic_DNA"/>
</dbReference>
<organism evidence="2 3">
    <name type="scientific">Vagococcus hydrophili</name>
    <dbReference type="NCBI Taxonomy" id="2714947"/>
    <lineage>
        <taxon>Bacteria</taxon>
        <taxon>Bacillati</taxon>
        <taxon>Bacillota</taxon>
        <taxon>Bacilli</taxon>
        <taxon>Lactobacillales</taxon>
        <taxon>Enterococcaceae</taxon>
        <taxon>Vagococcus</taxon>
    </lineage>
</organism>
<dbReference type="KEGG" id="vhy:G7082_05970"/>
<evidence type="ECO:0000313" key="2">
    <source>
        <dbReference type="EMBL" id="QIL48090.1"/>
    </source>
</evidence>
<evidence type="ECO:0000313" key="3">
    <source>
        <dbReference type="Proteomes" id="UP000501747"/>
    </source>
</evidence>
<dbReference type="AlphaFoldDB" id="A0A6G8ASY5"/>
<feature type="transmembrane region" description="Helical" evidence="1">
    <location>
        <begin position="20"/>
        <end position="38"/>
    </location>
</feature>
<gene>
    <name evidence="2" type="ORF">G7082_05970</name>
</gene>
<keyword evidence="1" id="KW-0472">Membrane</keyword>
<protein>
    <submittedName>
        <fullName evidence="2">Uncharacterized protein</fullName>
    </submittedName>
</protein>
<proteinExistence type="predicted"/>
<feature type="transmembrane region" description="Helical" evidence="1">
    <location>
        <begin position="44"/>
        <end position="65"/>
    </location>
</feature>
<keyword evidence="1" id="KW-0812">Transmembrane</keyword>
<name>A0A6G8ASY5_9ENTE</name>
<accession>A0A6G8ASY5</accession>
<dbReference type="Proteomes" id="UP000501747">
    <property type="component" value="Chromosome"/>
</dbReference>
<evidence type="ECO:0000256" key="1">
    <source>
        <dbReference type="SAM" id="Phobius"/>
    </source>
</evidence>
<dbReference type="RefSeq" id="WP_166034238.1">
    <property type="nucleotide sequence ID" value="NZ_CP049887.1"/>
</dbReference>
<keyword evidence="3" id="KW-1185">Reference proteome</keyword>
<sequence>MKQKHSIQAWLSYEKQSTIALVTVAGLIIGDIINDFVIQFIDSFILHTIIGISTIYLTWYAYPYFIRLMKKIKNTPSDKLSN</sequence>
<reference evidence="2 3" key="1">
    <citation type="submission" date="2020-03" db="EMBL/GenBank/DDBJ databases">
        <title>Vagococcus sp. nov., isolated from beetles.</title>
        <authorList>
            <person name="Hyun D.-W."/>
            <person name="Bae J.-W."/>
        </authorList>
    </citation>
    <scope>NUCLEOTIDE SEQUENCE [LARGE SCALE GENOMIC DNA]</scope>
    <source>
        <strain evidence="2 3">HDW17B</strain>
    </source>
</reference>